<evidence type="ECO:0008006" key="3">
    <source>
        <dbReference type="Google" id="ProtNLM"/>
    </source>
</evidence>
<evidence type="ECO:0000313" key="1">
    <source>
        <dbReference type="EMBL" id="KGF31193.1"/>
    </source>
</evidence>
<comment type="caution">
    <text evidence="1">The sequence shown here is derived from an EMBL/GenBank/DDBJ whole genome shotgun (WGS) entry which is preliminary data.</text>
</comment>
<evidence type="ECO:0000313" key="2">
    <source>
        <dbReference type="Proteomes" id="UP000029629"/>
    </source>
</evidence>
<proteinExistence type="predicted"/>
<dbReference type="InterPro" id="IPR021332">
    <property type="entry name" value="DUF2944"/>
</dbReference>
<gene>
    <name evidence="1" type="ORF">HMPREF2130_04390</name>
</gene>
<dbReference type="OrthoDB" id="7057642at2"/>
<sequence>MDEQVIAAMAKWPHVPAAYGWLSLNERGLWRFHHNGDFEANPEGERIENSQLIAFFGRNYCVNEGGEWYVQNGPQRVYLSLPHAPFILFYDEAAARLSTHHGHTIKAVKHWYLSDEGRIFVQSDVGPAMLIGRDVPAWLEQIQVIAADGQRRPFAEADVAAILAGQQLTLSLTTAEGELSANCGLLESHKAEQTLGFVSMPKP</sequence>
<dbReference type="GeneID" id="93428401"/>
<keyword evidence="2" id="KW-1185">Reference proteome</keyword>
<dbReference type="Pfam" id="PF11161">
    <property type="entry name" value="DUF2944"/>
    <property type="match status" value="1"/>
</dbReference>
<name>A0A095Z953_9BURK</name>
<dbReference type="RefSeq" id="WP_018025674.1">
    <property type="nucleotide sequence ID" value="NZ_JRNI01000016.1"/>
</dbReference>
<dbReference type="EMBL" id="JRNI01000016">
    <property type="protein sequence ID" value="KGF31193.1"/>
    <property type="molecule type" value="Genomic_DNA"/>
</dbReference>
<dbReference type="Proteomes" id="UP000029629">
    <property type="component" value="Unassembled WGS sequence"/>
</dbReference>
<protein>
    <recommendedName>
        <fullName evidence="3">DUF2946 domain-containing protein</fullName>
    </recommendedName>
</protein>
<accession>A0A095Z953</accession>
<reference evidence="1 2" key="1">
    <citation type="submission" date="2014-07" db="EMBL/GenBank/DDBJ databases">
        <authorList>
            <person name="McCorrison J."/>
            <person name="Sanka R."/>
            <person name="Torralba M."/>
            <person name="Gillis M."/>
            <person name="Haft D.H."/>
            <person name="Methe B."/>
            <person name="Sutton G."/>
            <person name="Nelson K.E."/>
        </authorList>
    </citation>
    <scope>NUCLEOTIDE SEQUENCE [LARGE SCALE GENOMIC DNA]</scope>
    <source>
        <strain evidence="1 2">DNF00040</strain>
    </source>
</reference>
<dbReference type="AlphaFoldDB" id="A0A095Z953"/>
<dbReference type="eggNOG" id="ENOG5032RXQ">
    <property type="taxonomic scope" value="Bacteria"/>
</dbReference>
<organism evidence="1 2">
    <name type="scientific">Oligella urethralis DNF00040</name>
    <dbReference type="NCBI Taxonomy" id="1401065"/>
    <lineage>
        <taxon>Bacteria</taxon>
        <taxon>Pseudomonadati</taxon>
        <taxon>Pseudomonadota</taxon>
        <taxon>Betaproteobacteria</taxon>
        <taxon>Burkholderiales</taxon>
        <taxon>Alcaligenaceae</taxon>
        <taxon>Oligella</taxon>
    </lineage>
</organism>